<evidence type="ECO:0000313" key="1">
    <source>
        <dbReference type="EMBL" id="CAG8724061.1"/>
    </source>
</evidence>
<dbReference type="Proteomes" id="UP000789375">
    <property type="component" value="Unassembled WGS sequence"/>
</dbReference>
<reference evidence="1" key="1">
    <citation type="submission" date="2021-06" db="EMBL/GenBank/DDBJ databases">
        <authorList>
            <person name="Kallberg Y."/>
            <person name="Tangrot J."/>
            <person name="Rosling A."/>
        </authorList>
    </citation>
    <scope>NUCLEOTIDE SEQUENCE</scope>
    <source>
        <strain evidence="1">87-6 pot B 2015</strain>
    </source>
</reference>
<keyword evidence="2" id="KW-1185">Reference proteome</keyword>
<name>A0A9N9I6Q7_FUNMO</name>
<comment type="caution">
    <text evidence="1">The sequence shown here is derived from an EMBL/GenBank/DDBJ whole genome shotgun (WGS) entry which is preliminary data.</text>
</comment>
<evidence type="ECO:0000313" key="2">
    <source>
        <dbReference type="Proteomes" id="UP000789375"/>
    </source>
</evidence>
<organism evidence="1 2">
    <name type="scientific">Funneliformis mosseae</name>
    <name type="common">Endomycorrhizal fungus</name>
    <name type="synonym">Glomus mosseae</name>
    <dbReference type="NCBI Taxonomy" id="27381"/>
    <lineage>
        <taxon>Eukaryota</taxon>
        <taxon>Fungi</taxon>
        <taxon>Fungi incertae sedis</taxon>
        <taxon>Mucoromycota</taxon>
        <taxon>Glomeromycotina</taxon>
        <taxon>Glomeromycetes</taxon>
        <taxon>Glomerales</taxon>
        <taxon>Glomeraceae</taxon>
        <taxon>Funneliformis</taxon>
    </lineage>
</organism>
<sequence>KMDENVNRNTIQKRKSRENETLGNYEICLAKQRERYHQKKATETTEQRDTRGYMTAKTAAAKAAARSSHKITTAAAGPYKTAVGLNYKTTAAAGSYKNAVEQSLAEST</sequence>
<feature type="non-terminal residue" evidence="1">
    <location>
        <position position="108"/>
    </location>
</feature>
<gene>
    <name evidence="1" type="ORF">FMOSSE_LOCUS15207</name>
</gene>
<dbReference type="AlphaFoldDB" id="A0A9N9I6Q7"/>
<dbReference type="EMBL" id="CAJVPP010014410">
    <property type="protein sequence ID" value="CAG8724061.1"/>
    <property type="molecule type" value="Genomic_DNA"/>
</dbReference>
<protein>
    <submittedName>
        <fullName evidence="1">16466_t:CDS:1</fullName>
    </submittedName>
</protein>
<accession>A0A9N9I6Q7</accession>
<proteinExistence type="predicted"/>